<comment type="caution">
    <text evidence="2">The sequence shown here is derived from an EMBL/GenBank/DDBJ whole genome shotgun (WGS) entry which is preliminary data.</text>
</comment>
<proteinExistence type="predicted"/>
<protein>
    <submittedName>
        <fullName evidence="2">Transposase family protein</fullName>
    </submittedName>
</protein>
<reference evidence="3" key="1">
    <citation type="submission" date="2023-07" db="EMBL/GenBank/DDBJ databases">
        <title>Draft genomic sequences of Priestia flexa CCM isolated from the soil of an abandoned mine contaminated by free cyanide in the high Andean zone of Tacna, Peru.</title>
        <authorList>
            <person name="Caceda Quiroz C.J."/>
            <person name="Maraza Chooque G.J."/>
            <person name="Fora Quispe G.L."/>
            <person name="Carpio Mamani M."/>
        </authorList>
    </citation>
    <scope>NUCLEOTIDE SEQUENCE [LARGE SCALE GENOMIC DNA]</scope>
    <source>
        <strain evidence="3">CCM</strain>
    </source>
</reference>
<dbReference type="Pfam" id="PF14690">
    <property type="entry name" value="Zn_ribbon_ISL3"/>
    <property type="match status" value="1"/>
</dbReference>
<dbReference type="Proteomes" id="UP001284771">
    <property type="component" value="Unassembled WGS sequence"/>
</dbReference>
<keyword evidence="3" id="KW-1185">Reference proteome</keyword>
<dbReference type="InterPro" id="IPR029261">
    <property type="entry name" value="Transposase_Znf"/>
</dbReference>
<sequence>MNLQSLYKDWVLLFSKINDSDIQLYLQVNQSSNYCPSCQTISSRIHSRYWRTVKDMSVLSLSVHLYVRSRKFFVITRAVISEFLQKGKKNGGFHMLDAPIGLALFLNNLVLH</sequence>
<evidence type="ECO:0000313" key="3">
    <source>
        <dbReference type="Proteomes" id="UP001284771"/>
    </source>
</evidence>
<dbReference type="RefSeq" id="WP_076514001.1">
    <property type="nucleotide sequence ID" value="NZ_CP040367.1"/>
</dbReference>
<feature type="domain" description="Transposase IS204/IS1001/IS1096/IS1165 zinc-finger" evidence="1">
    <location>
        <begin position="35"/>
        <end position="73"/>
    </location>
</feature>
<organism evidence="2 3">
    <name type="scientific">Priestia flexa</name>
    <dbReference type="NCBI Taxonomy" id="86664"/>
    <lineage>
        <taxon>Bacteria</taxon>
        <taxon>Bacillati</taxon>
        <taxon>Bacillota</taxon>
        <taxon>Bacilli</taxon>
        <taxon>Bacillales</taxon>
        <taxon>Bacillaceae</taxon>
        <taxon>Priestia</taxon>
    </lineage>
</organism>
<name>A0ABU4JC32_9BACI</name>
<evidence type="ECO:0000313" key="2">
    <source>
        <dbReference type="EMBL" id="MDW8518566.1"/>
    </source>
</evidence>
<gene>
    <name evidence="2" type="ORF">RIB56_20910</name>
</gene>
<accession>A0ABU4JC32</accession>
<dbReference type="EMBL" id="JAWUZT010000134">
    <property type="protein sequence ID" value="MDW8518566.1"/>
    <property type="molecule type" value="Genomic_DNA"/>
</dbReference>
<evidence type="ECO:0000259" key="1">
    <source>
        <dbReference type="Pfam" id="PF14690"/>
    </source>
</evidence>